<protein>
    <recommendedName>
        <fullName evidence="2">3-oxoacyl-ACP synthase</fullName>
    </recommendedName>
</protein>
<reference evidence="1" key="1">
    <citation type="submission" date="2005-08" db="EMBL/GenBank/DDBJ databases">
        <title>Complete sequence of Chlorobium chlorochromatii CaD3.</title>
        <authorList>
            <person name="Copeland A."/>
            <person name="Lucas S."/>
            <person name="Lapidus A."/>
            <person name="Barry K."/>
            <person name="Detter J.C."/>
            <person name="Glavina T."/>
            <person name="Hammon N."/>
            <person name="Israni S."/>
            <person name="Pitluck S."/>
            <person name="Bryant D."/>
            <person name="Schmutz J."/>
            <person name="Larimer F."/>
            <person name="Land M."/>
            <person name="Kyrpides N."/>
            <person name="Ivanova N."/>
            <person name="Richardson P."/>
        </authorList>
    </citation>
    <scope>NUCLEOTIDE SEQUENCE [LARGE SCALE GENOMIC DNA]</scope>
    <source>
        <strain evidence="1">CaD3</strain>
    </source>
</reference>
<name>Q3AQV4_CHLCH</name>
<accession>Q3AQV4</accession>
<dbReference type="InterPro" id="IPR025528">
    <property type="entry name" value="BrnA_antitoxin"/>
</dbReference>
<dbReference type="STRING" id="340177.Cag_1361"/>
<proteinExistence type="predicted"/>
<sequence length="93" mass="10570">MQERGEDKSDWKQAALLTSGEIEAAVASDEDEAGMVVDWSNVSVELPRPKSVLNMRIDYEVLEFFRSQGKGYQKKINAVLRSYMEKQKHSAMS</sequence>
<gene>
    <name evidence="1" type="ordered locus">Cag_1361</name>
</gene>
<dbReference type="KEGG" id="cch:Cag_1361"/>
<dbReference type="eggNOG" id="COG3514">
    <property type="taxonomic scope" value="Bacteria"/>
</dbReference>
<dbReference type="EMBL" id="CP000108">
    <property type="protein sequence ID" value="ABB28621.1"/>
    <property type="molecule type" value="Genomic_DNA"/>
</dbReference>
<organism evidence="1">
    <name type="scientific">Chlorobium chlorochromatii (strain CaD3)</name>
    <dbReference type="NCBI Taxonomy" id="340177"/>
    <lineage>
        <taxon>Bacteria</taxon>
        <taxon>Pseudomonadati</taxon>
        <taxon>Chlorobiota</taxon>
        <taxon>Chlorobiia</taxon>
        <taxon>Chlorobiales</taxon>
        <taxon>Chlorobiaceae</taxon>
        <taxon>Chlorobium/Pelodictyon group</taxon>
        <taxon>Chlorobium</taxon>
    </lineage>
</organism>
<dbReference type="HOGENOM" id="CLU_140900_1_1_10"/>
<evidence type="ECO:0000313" key="1">
    <source>
        <dbReference type="EMBL" id="ABB28621.1"/>
    </source>
</evidence>
<evidence type="ECO:0008006" key="2">
    <source>
        <dbReference type="Google" id="ProtNLM"/>
    </source>
</evidence>
<dbReference type="AlphaFoldDB" id="Q3AQV4"/>
<dbReference type="Pfam" id="PF14384">
    <property type="entry name" value="BrnA_antitoxin"/>
    <property type="match status" value="1"/>
</dbReference>